<gene>
    <name evidence="3" type="ORF">E4P33_03700</name>
</gene>
<dbReference type="EMBL" id="SPNK01000003">
    <property type="protein sequence ID" value="TFI02160.1"/>
    <property type="molecule type" value="Genomic_DNA"/>
</dbReference>
<accession>A0AAX2SAX6</accession>
<reference evidence="3 4" key="1">
    <citation type="submission" date="2019-03" db="EMBL/GenBank/DDBJ databases">
        <title>Genome Sequencing and Assembly of Various Microbes Isolated from Alder Root Nodule.</title>
        <authorList>
            <person name="Swanson E."/>
            <person name="Sevigny J.L."/>
            <person name="Pesce C."/>
            <person name="Davis I."/>
            <person name="Kleiner V."/>
            <person name="Tisa L."/>
        </authorList>
    </citation>
    <scope>NUCLEOTIDE SEQUENCE [LARGE SCALE GENOMIC DNA]</scope>
    <source>
        <strain evidence="3 4">4R-31</strain>
    </source>
</reference>
<protein>
    <submittedName>
        <fullName evidence="3">Uncharacterized protein</fullName>
    </submittedName>
</protein>
<comment type="caution">
    <text evidence="3">The sequence shown here is derived from an EMBL/GenBank/DDBJ whole genome shotgun (WGS) entry which is preliminary data.</text>
</comment>
<proteinExistence type="predicted"/>
<keyword evidence="4" id="KW-1185">Reference proteome</keyword>
<organism evidence="3 4">
    <name type="scientific">Kocuria rhizophila</name>
    <dbReference type="NCBI Taxonomy" id="72000"/>
    <lineage>
        <taxon>Bacteria</taxon>
        <taxon>Bacillati</taxon>
        <taxon>Actinomycetota</taxon>
        <taxon>Actinomycetes</taxon>
        <taxon>Micrococcales</taxon>
        <taxon>Micrococcaceae</taxon>
        <taxon>Kocuria</taxon>
    </lineage>
</organism>
<evidence type="ECO:0000313" key="3">
    <source>
        <dbReference type="EMBL" id="TFI02160.1"/>
    </source>
</evidence>
<dbReference type="Proteomes" id="UP000298017">
    <property type="component" value="Unassembled WGS sequence"/>
</dbReference>
<dbReference type="AlphaFoldDB" id="A0AAX2SAX6"/>
<keyword evidence="1" id="KW-0175">Coiled coil</keyword>
<evidence type="ECO:0000256" key="2">
    <source>
        <dbReference type="SAM" id="MobiDB-lite"/>
    </source>
</evidence>
<feature type="coiled-coil region" evidence="1">
    <location>
        <begin position="80"/>
        <end position="114"/>
    </location>
</feature>
<evidence type="ECO:0000313" key="4">
    <source>
        <dbReference type="Proteomes" id="UP000298017"/>
    </source>
</evidence>
<name>A0AAX2SAX6_KOCRH</name>
<feature type="region of interest" description="Disordered" evidence="2">
    <location>
        <begin position="1"/>
        <end position="20"/>
    </location>
</feature>
<sequence length="182" mass="20815">MPIADPVPATSGDDERSQRIRTLEAENARLRRLVARVRATSRKWHSQSAHAADRIAAAHAHAEERELAAARRVASVGERLAEAESAAHLLQAEVDRLRKQLANEEQLARERQSAAEATRQMAASVSVERQRFRKLDQHFRILAGRYFRRHAPETWDEFDREIYGTYKSLRASTPTKNGRTRR</sequence>
<evidence type="ECO:0000256" key="1">
    <source>
        <dbReference type="SAM" id="Coils"/>
    </source>
</evidence>
<dbReference type="RefSeq" id="WP_135010192.1">
    <property type="nucleotide sequence ID" value="NZ_SPNK01000003.1"/>
</dbReference>